<dbReference type="GO" id="GO:1902000">
    <property type="term" value="P:homogentisate catabolic process"/>
    <property type="evidence" value="ECO:0007669"/>
    <property type="project" value="TreeGrafter"/>
</dbReference>
<keyword evidence="7 12" id="KW-0460">Magnesium</keyword>
<sequence length="323" mass="35645">MASWVNVPDDSDFSLHNLPYGIFSTSQLSPRIGVAIGDQVLDLKTLAQAGVFDELKINTDTLQETTLNGYASQGNAVHRKVRQKLKDLLKRDTELGNVLRDHGQLRDKSLVALDRVKMHLPMVVGDYTDHFIGLPHAKTSAGFLKPGSTIEQLLPSFWDAPAAYHGRSSTVVVSGTPVHRPKGQTRVDGATVSGLCQKLDFEVEFAAFISTGNDFGSSIGVEDAEEHIFGFVLLNDWSARDFQKNEIGPFTSKNFATSISPWIVPLDALEPFRTTLTHGDVSNREQMPLYASNEFQRQVPDYLVQKNTNSAYDIPVRATLDGK</sequence>
<accession>A0AA39CHI5</accession>
<evidence type="ECO:0000256" key="5">
    <source>
        <dbReference type="ARBA" id="ARBA00022801"/>
    </source>
</evidence>
<proteinExistence type="inferred from homology"/>
<feature type="domain" description="Fumarylacetoacetase-like C-terminal" evidence="14">
    <location>
        <begin position="159"/>
        <end position="274"/>
    </location>
</feature>
<gene>
    <name evidence="16" type="ORF">H2200_007492</name>
</gene>
<dbReference type="InterPro" id="IPR036663">
    <property type="entry name" value="Fumarylacetoacetase_C_sf"/>
</dbReference>
<feature type="binding site" evidence="11">
    <location>
        <position position="243"/>
    </location>
    <ligand>
        <name>substrate</name>
    </ligand>
</feature>
<dbReference type="InterPro" id="IPR036462">
    <property type="entry name" value="Fumarylacetoacetase_N_sf"/>
</dbReference>
<evidence type="ECO:0000256" key="10">
    <source>
        <dbReference type="PIRSR" id="PIRSR605959-1"/>
    </source>
</evidence>
<evidence type="ECO:0000313" key="16">
    <source>
        <dbReference type="EMBL" id="KAJ9608504.1"/>
    </source>
</evidence>
<evidence type="ECO:0000256" key="11">
    <source>
        <dbReference type="PIRSR" id="PIRSR605959-2"/>
    </source>
</evidence>
<feature type="binding site" evidence="12">
    <location>
        <position position="129"/>
    </location>
    <ligand>
        <name>Ca(2+)</name>
        <dbReference type="ChEBI" id="CHEBI:29108"/>
    </ligand>
</feature>
<evidence type="ECO:0000256" key="4">
    <source>
        <dbReference type="ARBA" id="ARBA00022723"/>
    </source>
</evidence>
<organism evidence="16 17">
    <name type="scientific">Cladophialophora chaetospira</name>
    <dbReference type="NCBI Taxonomy" id="386627"/>
    <lineage>
        <taxon>Eukaryota</taxon>
        <taxon>Fungi</taxon>
        <taxon>Dikarya</taxon>
        <taxon>Ascomycota</taxon>
        <taxon>Pezizomycotina</taxon>
        <taxon>Eurotiomycetes</taxon>
        <taxon>Chaetothyriomycetidae</taxon>
        <taxon>Chaetothyriales</taxon>
        <taxon>Herpotrichiellaceae</taxon>
        <taxon>Cladophialophora</taxon>
    </lineage>
</organism>
<comment type="cofactor">
    <cofactor evidence="13">
        <name>Mg(2+)</name>
        <dbReference type="ChEBI" id="CHEBI:18420"/>
    </cofactor>
    <cofactor evidence="13">
        <name>Ca(2+)</name>
        <dbReference type="ChEBI" id="CHEBI:29108"/>
    </cofactor>
</comment>
<keyword evidence="17" id="KW-1185">Reference proteome</keyword>
<keyword evidence="4 12" id="KW-0479">Metal-binding</keyword>
<keyword evidence="6 12" id="KW-0106">Calcium</keyword>
<feature type="binding site" evidence="12">
    <location>
        <position position="236"/>
    </location>
    <ligand>
        <name>Ca(2+)</name>
        <dbReference type="ChEBI" id="CHEBI:29108"/>
    </ligand>
</feature>
<dbReference type="InterPro" id="IPR015377">
    <property type="entry name" value="Fumarylacetoacetase_N"/>
</dbReference>
<dbReference type="InterPro" id="IPR011234">
    <property type="entry name" value="Fumarylacetoacetase-like_C"/>
</dbReference>
<dbReference type="SUPFAM" id="SSF63433">
    <property type="entry name" value="Fumarylacetoacetate hydrolase, FAH, N-terminal domain"/>
    <property type="match status" value="1"/>
</dbReference>
<evidence type="ECO:0000256" key="7">
    <source>
        <dbReference type="ARBA" id="ARBA00022842"/>
    </source>
</evidence>
<evidence type="ECO:0000256" key="12">
    <source>
        <dbReference type="PIRSR" id="PIRSR605959-3"/>
    </source>
</evidence>
<keyword evidence="9 13" id="KW-0585">Phenylalanine catabolism</keyword>
<dbReference type="Proteomes" id="UP001172673">
    <property type="component" value="Unassembled WGS sequence"/>
</dbReference>
<dbReference type="Gene3D" id="2.30.30.230">
    <property type="entry name" value="Fumarylacetoacetase, N-terminal domain"/>
    <property type="match status" value="1"/>
</dbReference>
<evidence type="ECO:0000259" key="15">
    <source>
        <dbReference type="Pfam" id="PF09298"/>
    </source>
</evidence>
<dbReference type="GO" id="GO:0046872">
    <property type="term" value="F:metal ion binding"/>
    <property type="evidence" value="ECO:0007669"/>
    <property type="project" value="UniProtKB-UniRule"/>
</dbReference>
<comment type="caution">
    <text evidence="16">The sequence shown here is derived from an EMBL/GenBank/DDBJ whole genome shotgun (WGS) entry which is preliminary data.</text>
</comment>
<dbReference type="PANTHER" id="PTHR43069">
    <property type="entry name" value="FUMARYLACETOACETASE"/>
    <property type="match status" value="1"/>
</dbReference>
<feature type="binding site" evidence="12">
    <location>
        <position position="253"/>
    </location>
    <ligand>
        <name>Mg(2+)</name>
        <dbReference type="ChEBI" id="CHEBI:18420"/>
    </ligand>
</feature>
<comment type="similarity">
    <text evidence="2 13">Belongs to the FAH family.</text>
</comment>
<dbReference type="Pfam" id="PF01557">
    <property type="entry name" value="FAA_hydrolase"/>
    <property type="match status" value="1"/>
</dbReference>
<evidence type="ECO:0000256" key="6">
    <source>
        <dbReference type="ARBA" id="ARBA00022837"/>
    </source>
</evidence>
<evidence type="ECO:0000313" key="17">
    <source>
        <dbReference type="Proteomes" id="UP001172673"/>
    </source>
</evidence>
<reference evidence="16" key="1">
    <citation type="submission" date="2022-10" db="EMBL/GenBank/DDBJ databases">
        <title>Culturing micro-colonial fungi from biological soil crusts in the Mojave desert and describing Neophaeococcomyces mojavensis, and introducing the new genera and species Taxawa tesnikishii.</title>
        <authorList>
            <person name="Kurbessoian T."/>
            <person name="Stajich J.E."/>
        </authorList>
    </citation>
    <scope>NUCLEOTIDE SEQUENCE</scope>
    <source>
        <strain evidence="16">TK_41</strain>
    </source>
</reference>
<dbReference type="PANTHER" id="PTHR43069:SF2">
    <property type="entry name" value="FUMARYLACETOACETASE"/>
    <property type="match status" value="1"/>
</dbReference>
<evidence type="ECO:0000259" key="14">
    <source>
        <dbReference type="Pfam" id="PF01557"/>
    </source>
</evidence>
<dbReference type="EC" id="3.7.1.2" evidence="3 13"/>
<feature type="domain" description="Fumarylacetoacetase N-terminal" evidence="15">
    <location>
        <begin position="16"/>
        <end position="121"/>
    </location>
</feature>
<dbReference type="Pfam" id="PF09298">
    <property type="entry name" value="FAA_hydrolase_N"/>
    <property type="match status" value="1"/>
</dbReference>
<evidence type="ECO:0000256" key="1">
    <source>
        <dbReference type="ARBA" id="ARBA00004782"/>
    </source>
</evidence>
<comment type="pathway">
    <text evidence="1 13">Amino-acid degradation; L-phenylalanine degradation; acetoacetate and fumarate from L-phenylalanine: step 6/6.</text>
</comment>
<feature type="active site" description="Proton acceptor" evidence="10">
    <location>
        <position position="136"/>
    </location>
</feature>
<feature type="binding site" evidence="12">
    <location>
        <position position="236"/>
    </location>
    <ligand>
        <name>Mg(2+)</name>
        <dbReference type="ChEBI" id="CHEBI:18420"/>
    </ligand>
</feature>
<evidence type="ECO:0000256" key="2">
    <source>
        <dbReference type="ARBA" id="ARBA00010211"/>
    </source>
</evidence>
<dbReference type="GO" id="GO:0006559">
    <property type="term" value="P:L-phenylalanine catabolic process"/>
    <property type="evidence" value="ECO:0007669"/>
    <property type="project" value="UniProtKB-UniRule"/>
</dbReference>
<dbReference type="AlphaFoldDB" id="A0AA39CHI5"/>
<dbReference type="InterPro" id="IPR005959">
    <property type="entry name" value="Fumarylacetoacetase"/>
</dbReference>
<dbReference type="GO" id="GO:0006572">
    <property type="term" value="P:L-tyrosine catabolic process"/>
    <property type="evidence" value="ECO:0007669"/>
    <property type="project" value="UniProtKB-UniRule"/>
</dbReference>
<evidence type="ECO:0000256" key="8">
    <source>
        <dbReference type="ARBA" id="ARBA00022878"/>
    </source>
</evidence>
<name>A0AA39CHI5_9EURO</name>
<keyword evidence="8 13" id="KW-0828">Tyrosine catabolism</keyword>
<dbReference type="GO" id="GO:0004334">
    <property type="term" value="F:fumarylacetoacetase activity"/>
    <property type="evidence" value="ECO:0007669"/>
    <property type="project" value="UniProtKB-UniRule"/>
</dbReference>
<dbReference type="Gene3D" id="3.90.850.10">
    <property type="entry name" value="Fumarylacetoacetase-like, C-terminal domain"/>
    <property type="match status" value="1"/>
</dbReference>
<evidence type="ECO:0000256" key="9">
    <source>
        <dbReference type="ARBA" id="ARBA00023232"/>
    </source>
</evidence>
<feature type="binding site" evidence="11">
    <location>
        <position position="131"/>
    </location>
    <ligand>
        <name>substrate</name>
    </ligand>
</feature>
<keyword evidence="5 13" id="KW-0378">Hydrolase</keyword>
<evidence type="ECO:0000256" key="13">
    <source>
        <dbReference type="RuleBase" id="RU366008"/>
    </source>
</evidence>
<protein>
    <recommendedName>
        <fullName evidence="3 13">Fumarylacetoacetase</fullName>
        <ecNumber evidence="3 13">3.7.1.2</ecNumber>
    </recommendedName>
    <alternativeName>
        <fullName evidence="13">Fumarylacetoacetate hydrolase</fullName>
    </alternativeName>
</protein>
<comment type="catalytic activity">
    <reaction evidence="13">
        <text>4-fumarylacetoacetate + H2O = acetoacetate + fumarate + H(+)</text>
        <dbReference type="Rhea" id="RHEA:10244"/>
        <dbReference type="ChEBI" id="CHEBI:13705"/>
        <dbReference type="ChEBI" id="CHEBI:15377"/>
        <dbReference type="ChEBI" id="CHEBI:15378"/>
        <dbReference type="ChEBI" id="CHEBI:18034"/>
        <dbReference type="ChEBI" id="CHEBI:29806"/>
        <dbReference type="EC" id="3.7.1.2"/>
    </reaction>
</comment>
<evidence type="ECO:0000256" key="3">
    <source>
        <dbReference type="ARBA" id="ARBA00012094"/>
    </source>
</evidence>
<dbReference type="SUPFAM" id="SSF56529">
    <property type="entry name" value="FAH"/>
    <property type="match status" value="1"/>
</dbReference>
<feature type="binding site" evidence="12">
    <location>
        <position position="202"/>
    </location>
    <ligand>
        <name>Ca(2+)</name>
        <dbReference type="ChEBI" id="CHEBI:29108"/>
    </ligand>
</feature>
<feature type="binding site" evidence="12">
    <location>
        <position position="257"/>
    </location>
    <ligand>
        <name>Mg(2+)</name>
        <dbReference type="ChEBI" id="CHEBI:18420"/>
    </ligand>
</feature>
<dbReference type="EMBL" id="JAPDRK010000010">
    <property type="protein sequence ID" value="KAJ9608504.1"/>
    <property type="molecule type" value="Genomic_DNA"/>
</dbReference>
<feature type="binding site" evidence="12">
    <location>
        <position position="204"/>
    </location>
    <ligand>
        <name>Ca(2+)</name>
        <dbReference type="ChEBI" id="CHEBI:29108"/>
    </ligand>
</feature>